<keyword evidence="2" id="KW-0808">Transferase</keyword>
<dbReference type="STRING" id="1752398.A8M32_25420"/>
<evidence type="ECO:0000256" key="1">
    <source>
        <dbReference type="ARBA" id="ARBA00007274"/>
    </source>
</evidence>
<reference evidence="6" key="1">
    <citation type="submission" date="2016-05" db="EMBL/GenBank/DDBJ databases">
        <authorList>
            <person name="Li Y."/>
        </authorList>
    </citation>
    <scope>NUCLEOTIDE SEQUENCE [LARGE SCALE GENOMIC DNA]</scope>
    <source>
        <strain evidence="6">YIC4027</strain>
    </source>
</reference>
<sequence length="243" mass="27463">MKVRVHIQEHRAKLEAIGLKFHDRQLMMDMHSGTRFEGPTNTSANMHIAAPVVVGAFTLLNMPTLANVEIGRYCSIANGVYIGSAEHPIDRLTSSTFGFNRDFSRWRTYLEKERGPQRMQVARFDDRKKTVIGHDVWLGQNAFIKAGVTIGNGAIVAAGAVVVKDVEPYTIVGGTPARFIRNRFPQEIIDQLQALQWWNYAISEFEGIDMADIVQTVNWLETNIHTIEPYHGRWWSAQELAAL</sequence>
<keyword evidence="4" id="KW-0012">Acyltransferase</keyword>
<dbReference type="EMBL" id="LYBW01000065">
    <property type="protein sequence ID" value="ODR88353.1"/>
    <property type="molecule type" value="Genomic_DNA"/>
</dbReference>
<dbReference type="InterPro" id="IPR001451">
    <property type="entry name" value="Hexapep"/>
</dbReference>
<accession>A0A1E3V432</accession>
<dbReference type="Gene3D" id="2.160.10.10">
    <property type="entry name" value="Hexapeptide repeat proteins"/>
    <property type="match status" value="1"/>
</dbReference>
<dbReference type="PROSITE" id="PS00101">
    <property type="entry name" value="HEXAPEP_TRANSFERASES"/>
    <property type="match status" value="1"/>
</dbReference>
<evidence type="ECO:0000256" key="2">
    <source>
        <dbReference type="ARBA" id="ARBA00022679"/>
    </source>
</evidence>
<dbReference type="PANTHER" id="PTHR43300">
    <property type="entry name" value="ACETYLTRANSFERASE"/>
    <property type="match status" value="1"/>
</dbReference>
<proteinExistence type="inferred from homology"/>
<keyword evidence="6" id="KW-1185">Reference proteome</keyword>
<dbReference type="CDD" id="cd03349">
    <property type="entry name" value="LbH_XAT"/>
    <property type="match status" value="1"/>
</dbReference>
<evidence type="ECO:0000313" key="5">
    <source>
        <dbReference type="EMBL" id="ODR88353.1"/>
    </source>
</evidence>
<dbReference type="InterPro" id="IPR050179">
    <property type="entry name" value="Trans_hexapeptide_repeat"/>
</dbReference>
<gene>
    <name evidence="5" type="ORF">A8M32_25420</name>
</gene>
<dbReference type="InterPro" id="IPR011004">
    <property type="entry name" value="Trimer_LpxA-like_sf"/>
</dbReference>
<dbReference type="Pfam" id="PF00132">
    <property type="entry name" value="Hexapep"/>
    <property type="match status" value="1"/>
</dbReference>
<name>A0A1E3V432_9HYPH</name>
<evidence type="ECO:0000256" key="4">
    <source>
        <dbReference type="ARBA" id="ARBA00023315"/>
    </source>
</evidence>
<dbReference type="SUPFAM" id="SSF51161">
    <property type="entry name" value="Trimeric LpxA-like enzymes"/>
    <property type="match status" value="1"/>
</dbReference>
<dbReference type="PANTHER" id="PTHR43300:SF11">
    <property type="entry name" value="ACETYLTRANSFERASE RV3034C-RELATED"/>
    <property type="match status" value="1"/>
</dbReference>
<evidence type="ECO:0000256" key="3">
    <source>
        <dbReference type="ARBA" id="ARBA00022737"/>
    </source>
</evidence>
<dbReference type="AlphaFoldDB" id="A0A1E3V432"/>
<dbReference type="InterPro" id="IPR018357">
    <property type="entry name" value="Hexapep_transf_CS"/>
</dbReference>
<organism evidence="5 6">
    <name type="scientific">Sinorhizobium alkalisoli</name>
    <dbReference type="NCBI Taxonomy" id="1752398"/>
    <lineage>
        <taxon>Bacteria</taxon>
        <taxon>Pseudomonadati</taxon>
        <taxon>Pseudomonadota</taxon>
        <taxon>Alphaproteobacteria</taxon>
        <taxon>Hyphomicrobiales</taxon>
        <taxon>Rhizobiaceae</taxon>
        <taxon>Sinorhizobium/Ensifer group</taxon>
        <taxon>Sinorhizobium</taxon>
    </lineage>
</organism>
<dbReference type="Proteomes" id="UP000094342">
    <property type="component" value="Unassembled WGS sequence"/>
</dbReference>
<comment type="caution">
    <text evidence="5">The sequence shown here is derived from an EMBL/GenBank/DDBJ whole genome shotgun (WGS) entry which is preliminary data.</text>
</comment>
<protein>
    <recommendedName>
        <fullName evidence="7">Acetyltransferase</fullName>
    </recommendedName>
</protein>
<dbReference type="GO" id="GO:0016746">
    <property type="term" value="F:acyltransferase activity"/>
    <property type="evidence" value="ECO:0007669"/>
    <property type="project" value="UniProtKB-KW"/>
</dbReference>
<comment type="similarity">
    <text evidence="1">Belongs to the transferase hexapeptide repeat family.</text>
</comment>
<dbReference type="OrthoDB" id="9815592at2"/>
<keyword evidence="3" id="KW-0677">Repeat</keyword>
<evidence type="ECO:0000313" key="6">
    <source>
        <dbReference type="Proteomes" id="UP000094342"/>
    </source>
</evidence>
<dbReference type="RefSeq" id="WP_069461209.1">
    <property type="nucleotide sequence ID" value="NZ_LYBW01000065.1"/>
</dbReference>
<evidence type="ECO:0008006" key="7">
    <source>
        <dbReference type="Google" id="ProtNLM"/>
    </source>
</evidence>